<dbReference type="GO" id="GO:0005694">
    <property type="term" value="C:chromosome"/>
    <property type="evidence" value="ECO:0007669"/>
    <property type="project" value="UniProtKB-SubCell"/>
</dbReference>
<keyword evidence="4" id="KW-0539">Nucleus</keyword>
<dbReference type="AlphaFoldDB" id="A0A7L0A8L3"/>
<dbReference type="GO" id="GO:0051321">
    <property type="term" value="P:meiotic cell cycle"/>
    <property type="evidence" value="ECO:0007669"/>
    <property type="project" value="UniProtKB-KW"/>
</dbReference>
<dbReference type="PANTHER" id="PTHR48225">
    <property type="entry name" value="HORMA DOMAIN-CONTAINING PROTEIN 1"/>
    <property type="match status" value="1"/>
</dbReference>
<feature type="non-terminal residue" evidence="8">
    <location>
        <position position="1"/>
    </location>
</feature>
<keyword evidence="5" id="KW-0469">Meiosis</keyword>
<dbReference type="Gene3D" id="3.30.900.10">
    <property type="entry name" value="HORMA domain"/>
    <property type="match status" value="1"/>
</dbReference>
<dbReference type="EMBL" id="VXAD01013451">
    <property type="protein sequence ID" value="NXJ30576.1"/>
    <property type="molecule type" value="Genomic_DNA"/>
</dbReference>
<dbReference type="GO" id="GO:0005634">
    <property type="term" value="C:nucleus"/>
    <property type="evidence" value="ECO:0007669"/>
    <property type="project" value="UniProtKB-SubCell"/>
</dbReference>
<evidence type="ECO:0000256" key="2">
    <source>
        <dbReference type="ARBA" id="ARBA00004286"/>
    </source>
</evidence>
<accession>A0A7L0A8L3</accession>
<sequence>LFPESITTEQQSLVLVKRLLAVSVSCITYMRGLFPESSYGTRYLDDLCLKILREDKSCLGSLQIVKWIQGCFDALEKQYVSVFFTFLNGTVTELYQFKFKYKKKVPQMDISSNHREFVTGLCSEDVKQASRLLLRTLYLLMQDLGPLPNDVTLTMKLLYYNDVTPKDYQPPGFKEDASCGDLLFGGDPINLRVGSVSTDFHLMKVRVTTDKKRTRKADSNLIQKNGPTEISHQGLDCEEEEEEESTKINLLNLAFSQEEVIGPEKKRKVSEPEKLPLNSRK</sequence>
<evidence type="ECO:0000313" key="8">
    <source>
        <dbReference type="EMBL" id="NXJ30576.1"/>
    </source>
</evidence>
<feature type="region of interest" description="Disordered" evidence="6">
    <location>
        <begin position="262"/>
        <end position="281"/>
    </location>
</feature>
<proteinExistence type="predicted"/>
<dbReference type="InterPro" id="IPR003511">
    <property type="entry name" value="HORMA_dom"/>
</dbReference>
<name>A0A7L0A8L3_9CORV</name>
<keyword evidence="3" id="KW-0158">Chromosome</keyword>
<protein>
    <submittedName>
        <fullName evidence="8">HORM2 protein</fullName>
    </submittedName>
</protein>
<dbReference type="Pfam" id="PF02301">
    <property type="entry name" value="HORMA"/>
    <property type="match status" value="1"/>
</dbReference>
<dbReference type="InterPro" id="IPR036570">
    <property type="entry name" value="HORMA_dom_sf"/>
</dbReference>
<evidence type="ECO:0000256" key="5">
    <source>
        <dbReference type="ARBA" id="ARBA00023254"/>
    </source>
</evidence>
<dbReference type="InterPro" id="IPR051294">
    <property type="entry name" value="HORMA_MeioticProgression"/>
</dbReference>
<dbReference type="Proteomes" id="UP000537234">
    <property type="component" value="Unassembled WGS sequence"/>
</dbReference>
<evidence type="ECO:0000256" key="1">
    <source>
        <dbReference type="ARBA" id="ARBA00004123"/>
    </source>
</evidence>
<evidence type="ECO:0000259" key="7">
    <source>
        <dbReference type="PROSITE" id="PS50815"/>
    </source>
</evidence>
<dbReference type="SUPFAM" id="SSF56019">
    <property type="entry name" value="The spindle assembly checkpoint protein mad2"/>
    <property type="match status" value="1"/>
</dbReference>
<evidence type="ECO:0000256" key="4">
    <source>
        <dbReference type="ARBA" id="ARBA00023242"/>
    </source>
</evidence>
<evidence type="ECO:0000313" key="9">
    <source>
        <dbReference type="Proteomes" id="UP000537234"/>
    </source>
</evidence>
<feature type="region of interest" description="Disordered" evidence="6">
    <location>
        <begin position="224"/>
        <end position="246"/>
    </location>
</feature>
<dbReference type="PROSITE" id="PS50815">
    <property type="entry name" value="HORMA"/>
    <property type="match status" value="1"/>
</dbReference>
<evidence type="ECO:0000256" key="3">
    <source>
        <dbReference type="ARBA" id="ARBA00022454"/>
    </source>
</evidence>
<dbReference type="PANTHER" id="PTHR48225:SF6">
    <property type="entry name" value="HORMA DOMAIN-CONTAINING PROTEIN 2"/>
    <property type="match status" value="1"/>
</dbReference>
<gene>
    <name evidence="8" type="primary">Hormad2</name>
    <name evidence="8" type="ORF">DICMEG_R12860</name>
</gene>
<organism evidence="8 9">
    <name type="scientific">Dicrurus megarhynchus</name>
    <dbReference type="NCBI Taxonomy" id="450177"/>
    <lineage>
        <taxon>Eukaryota</taxon>
        <taxon>Metazoa</taxon>
        <taxon>Chordata</taxon>
        <taxon>Craniata</taxon>
        <taxon>Vertebrata</taxon>
        <taxon>Euteleostomi</taxon>
        <taxon>Archelosauria</taxon>
        <taxon>Archosauria</taxon>
        <taxon>Dinosauria</taxon>
        <taxon>Saurischia</taxon>
        <taxon>Theropoda</taxon>
        <taxon>Coelurosauria</taxon>
        <taxon>Aves</taxon>
        <taxon>Neognathae</taxon>
        <taxon>Neoaves</taxon>
        <taxon>Telluraves</taxon>
        <taxon>Australaves</taxon>
        <taxon>Passeriformes</taxon>
        <taxon>Corvoidea</taxon>
        <taxon>Dicruridae</taxon>
        <taxon>Dicrurus</taxon>
    </lineage>
</organism>
<comment type="caution">
    <text evidence="8">The sequence shown here is derived from an EMBL/GenBank/DDBJ whole genome shotgun (WGS) entry which is preliminary data.</text>
</comment>
<reference evidence="8 9" key="1">
    <citation type="submission" date="2019-09" db="EMBL/GenBank/DDBJ databases">
        <title>Bird 10,000 Genomes (B10K) Project - Family phase.</title>
        <authorList>
            <person name="Zhang G."/>
        </authorList>
    </citation>
    <scope>NUCLEOTIDE SEQUENCE [LARGE SCALE GENOMIC DNA]</scope>
    <source>
        <strain evidence="8">B10K-DU-001-48</strain>
        <tissue evidence="8">Muscle</tissue>
    </source>
</reference>
<comment type="subcellular location">
    <subcellularLocation>
        <location evidence="2">Chromosome</location>
    </subcellularLocation>
    <subcellularLocation>
        <location evidence="1">Nucleus</location>
    </subcellularLocation>
</comment>
<feature type="domain" description="HORMA" evidence="7">
    <location>
        <begin position="10"/>
        <end position="207"/>
    </location>
</feature>
<evidence type="ECO:0000256" key="6">
    <source>
        <dbReference type="SAM" id="MobiDB-lite"/>
    </source>
</evidence>
<keyword evidence="9" id="KW-1185">Reference proteome</keyword>
<feature type="non-terminal residue" evidence="8">
    <location>
        <position position="281"/>
    </location>
</feature>